<keyword evidence="3" id="KW-1185">Reference proteome</keyword>
<protein>
    <submittedName>
        <fullName evidence="2">Alpha/beta fold hydrolase</fullName>
    </submittedName>
</protein>
<dbReference type="Gene3D" id="3.40.50.1820">
    <property type="entry name" value="alpha/beta hydrolase"/>
    <property type="match status" value="1"/>
</dbReference>
<evidence type="ECO:0000313" key="3">
    <source>
        <dbReference type="Proteomes" id="UP000441336"/>
    </source>
</evidence>
<sequence length="312" mass="34926">MQLSHRRTACLPYQHLLLAFVIWVGALLSTLTCLGQATPAQLQTAYDQLQKTTLYGRNPKAGKFYALRGFKMYCEVYGTGKPLLLIHGNGSSIKAFAKQIPYFAQTYKVIVADSRAHGQSINKIDSLSYEMMADDYAALLTAMHIDSANVIGWSDGGINGLLLAIRHPAKVKKLVVTGANLQPDSTAVDPAVLQRVTKTYNMLGGWFKETRPKTPLDSMVYKYFKLLKEQPHISLADLHKIMAPTLVIGGDHDVVRPQHTLLIAENIKRSYLWILPNSGHSTLIAYTTEFNQKVTQFLQTPYRLITDRAREF</sequence>
<dbReference type="GO" id="GO:0017171">
    <property type="term" value="F:serine hydrolase activity"/>
    <property type="evidence" value="ECO:0007669"/>
    <property type="project" value="TreeGrafter"/>
</dbReference>
<evidence type="ECO:0000259" key="1">
    <source>
        <dbReference type="Pfam" id="PF00561"/>
    </source>
</evidence>
<dbReference type="SUPFAM" id="SSF53474">
    <property type="entry name" value="alpha/beta-Hydrolases"/>
    <property type="match status" value="1"/>
</dbReference>
<dbReference type="EMBL" id="WQKZ01000001">
    <property type="protein sequence ID" value="MVN75202.1"/>
    <property type="molecule type" value="Genomic_DNA"/>
</dbReference>
<keyword evidence="2" id="KW-0378">Hydrolase</keyword>
<dbReference type="InterPro" id="IPR029058">
    <property type="entry name" value="AB_hydrolase_fold"/>
</dbReference>
<comment type="caution">
    <text evidence="2">The sequence shown here is derived from an EMBL/GenBank/DDBJ whole genome shotgun (WGS) entry which is preliminary data.</text>
</comment>
<evidence type="ECO:0000313" key="2">
    <source>
        <dbReference type="EMBL" id="MVN75202.1"/>
    </source>
</evidence>
<dbReference type="Pfam" id="PF00561">
    <property type="entry name" value="Abhydrolase_1"/>
    <property type="match status" value="1"/>
</dbReference>
<dbReference type="PANTHER" id="PTHR46331">
    <property type="entry name" value="VALACYCLOVIR HYDROLASE"/>
    <property type="match status" value="1"/>
</dbReference>
<dbReference type="InterPro" id="IPR000073">
    <property type="entry name" value="AB_hydrolase_1"/>
</dbReference>
<dbReference type="PANTHER" id="PTHR46331:SF2">
    <property type="entry name" value="VALACYCLOVIR HYDROLASE"/>
    <property type="match status" value="1"/>
</dbReference>
<accession>A0A7K1TA67</accession>
<feature type="domain" description="AB hydrolase-1" evidence="1">
    <location>
        <begin position="81"/>
        <end position="200"/>
    </location>
</feature>
<name>A0A7K1TA67_9BACT</name>
<organism evidence="2 3">
    <name type="scientific">Hymenobacter ginkgonis</name>
    <dbReference type="NCBI Taxonomy" id="2682976"/>
    <lineage>
        <taxon>Bacteria</taxon>
        <taxon>Pseudomonadati</taxon>
        <taxon>Bacteroidota</taxon>
        <taxon>Cytophagia</taxon>
        <taxon>Cytophagales</taxon>
        <taxon>Hymenobacteraceae</taxon>
        <taxon>Hymenobacter</taxon>
    </lineage>
</organism>
<gene>
    <name evidence="2" type="ORF">GO988_02580</name>
</gene>
<dbReference type="Proteomes" id="UP000441336">
    <property type="component" value="Unassembled WGS sequence"/>
</dbReference>
<reference evidence="2 3" key="1">
    <citation type="submission" date="2019-12" db="EMBL/GenBank/DDBJ databases">
        <title>Hymenobacter sp. HMF4947 Genome sequencing and assembly.</title>
        <authorList>
            <person name="Kang H."/>
            <person name="Cha I."/>
            <person name="Kim H."/>
            <person name="Joh K."/>
        </authorList>
    </citation>
    <scope>NUCLEOTIDE SEQUENCE [LARGE SCALE GENOMIC DNA]</scope>
    <source>
        <strain evidence="2 3">HMF4947</strain>
    </source>
</reference>
<proteinExistence type="predicted"/>
<dbReference type="AlphaFoldDB" id="A0A7K1TA67"/>